<dbReference type="RefSeq" id="XP_003848411.1">
    <property type="nucleotide sequence ID" value="XM_003848363.1"/>
</dbReference>
<accession>F9XNB6</accession>
<dbReference type="GeneID" id="13396423"/>
<evidence type="ECO:0000313" key="2">
    <source>
        <dbReference type="EMBL" id="EGP83387.1"/>
    </source>
</evidence>
<evidence type="ECO:0000313" key="3">
    <source>
        <dbReference type="Proteomes" id="UP000008062"/>
    </source>
</evidence>
<sequence length="162" mass="18962">NNIQQPTTNNIQQPTTLPNNIHSTHHHNALHSKPHPRGPPHHLRPRLSPCPERRRYGRHHRTPQQLRRLHIRPRDRQRRQRPIQVGLPAAPRRLHRQTEQVLAHLRPSHHWYRSHLPILRDGGCLRYVRLDRTGRHYGSNEGLVELVEGWRNDAGSGRDAGG</sequence>
<feature type="compositionally biased region" description="Low complexity" evidence="1">
    <location>
        <begin position="1"/>
        <end position="20"/>
    </location>
</feature>
<gene>
    <name evidence="2" type="ORF">MYCGRDRAFT_106176</name>
</gene>
<dbReference type="HOGENOM" id="CLU_1639540_0_0_1"/>
<feature type="non-terminal residue" evidence="2">
    <location>
        <position position="1"/>
    </location>
</feature>
<dbReference type="EMBL" id="CM001206">
    <property type="protein sequence ID" value="EGP83387.1"/>
    <property type="molecule type" value="Genomic_DNA"/>
</dbReference>
<dbReference type="Proteomes" id="UP000008062">
    <property type="component" value="Chromosome 11"/>
</dbReference>
<feature type="compositionally biased region" description="Basic residues" evidence="1">
    <location>
        <begin position="55"/>
        <end position="81"/>
    </location>
</feature>
<keyword evidence="3" id="KW-1185">Reference proteome</keyword>
<evidence type="ECO:0000256" key="1">
    <source>
        <dbReference type="SAM" id="MobiDB-lite"/>
    </source>
</evidence>
<proteinExistence type="predicted"/>
<feature type="region of interest" description="Disordered" evidence="1">
    <location>
        <begin position="1"/>
        <end position="92"/>
    </location>
</feature>
<dbReference type="InParanoid" id="F9XNB6"/>
<reference evidence="2 3" key="1">
    <citation type="journal article" date="2011" name="PLoS Genet.">
        <title>Finished genome of the fungal wheat pathogen Mycosphaerella graminicola reveals dispensome structure, chromosome plasticity, and stealth pathogenesis.</title>
        <authorList>
            <person name="Goodwin S.B."/>
            <person name="Ben M'barek S."/>
            <person name="Dhillon B."/>
            <person name="Wittenberg A.H.J."/>
            <person name="Crane C.F."/>
            <person name="Hane J.K."/>
            <person name="Foster A.J."/>
            <person name="Van der Lee T.A.J."/>
            <person name="Grimwood J."/>
            <person name="Aerts A."/>
            <person name="Antoniw J."/>
            <person name="Bailey A."/>
            <person name="Bluhm B."/>
            <person name="Bowler J."/>
            <person name="Bristow J."/>
            <person name="van der Burgt A."/>
            <person name="Canto-Canche B."/>
            <person name="Churchill A.C.L."/>
            <person name="Conde-Ferraez L."/>
            <person name="Cools H.J."/>
            <person name="Coutinho P.M."/>
            <person name="Csukai M."/>
            <person name="Dehal P."/>
            <person name="De Wit P."/>
            <person name="Donzelli B."/>
            <person name="van de Geest H.C."/>
            <person name="van Ham R.C.H.J."/>
            <person name="Hammond-Kosack K.E."/>
            <person name="Henrissat B."/>
            <person name="Kilian A."/>
            <person name="Kobayashi A.K."/>
            <person name="Koopmann E."/>
            <person name="Kourmpetis Y."/>
            <person name="Kuzniar A."/>
            <person name="Lindquist E."/>
            <person name="Lombard V."/>
            <person name="Maliepaard C."/>
            <person name="Martins N."/>
            <person name="Mehrabi R."/>
            <person name="Nap J.P.H."/>
            <person name="Ponomarenko A."/>
            <person name="Rudd J.J."/>
            <person name="Salamov A."/>
            <person name="Schmutz J."/>
            <person name="Schouten H.J."/>
            <person name="Shapiro H."/>
            <person name="Stergiopoulos I."/>
            <person name="Torriani S.F.F."/>
            <person name="Tu H."/>
            <person name="de Vries R.P."/>
            <person name="Waalwijk C."/>
            <person name="Ware S.B."/>
            <person name="Wiebenga A."/>
            <person name="Zwiers L.-H."/>
            <person name="Oliver R.P."/>
            <person name="Grigoriev I.V."/>
            <person name="Kema G.H.J."/>
        </authorList>
    </citation>
    <scope>NUCLEOTIDE SEQUENCE [LARGE SCALE GENOMIC DNA]</scope>
    <source>
        <strain evidence="3">CBS 115943 / IPO323</strain>
    </source>
</reference>
<name>F9XNB6_ZYMTI</name>
<feature type="compositionally biased region" description="Basic residues" evidence="1">
    <location>
        <begin position="23"/>
        <end position="45"/>
    </location>
</feature>
<dbReference type="KEGG" id="ztr:MYCGRDRAFT_106176"/>
<organism evidence="2 3">
    <name type="scientific">Zymoseptoria tritici (strain CBS 115943 / IPO323)</name>
    <name type="common">Speckled leaf blotch fungus</name>
    <name type="synonym">Septoria tritici</name>
    <dbReference type="NCBI Taxonomy" id="336722"/>
    <lineage>
        <taxon>Eukaryota</taxon>
        <taxon>Fungi</taxon>
        <taxon>Dikarya</taxon>
        <taxon>Ascomycota</taxon>
        <taxon>Pezizomycotina</taxon>
        <taxon>Dothideomycetes</taxon>
        <taxon>Dothideomycetidae</taxon>
        <taxon>Mycosphaerellales</taxon>
        <taxon>Mycosphaerellaceae</taxon>
        <taxon>Zymoseptoria</taxon>
    </lineage>
</organism>
<dbReference type="AlphaFoldDB" id="F9XNB6"/>
<protein>
    <submittedName>
        <fullName evidence="2">Uncharacterized protein</fullName>
    </submittedName>
</protein>